<keyword evidence="1" id="KW-1277">Toxin-antitoxin system</keyword>
<evidence type="ECO:0000313" key="2">
    <source>
        <dbReference type="EMBL" id="SKA81177.1"/>
    </source>
</evidence>
<dbReference type="Proteomes" id="UP000190774">
    <property type="component" value="Unassembled WGS sequence"/>
</dbReference>
<dbReference type="OrthoDB" id="9809155at2"/>
<dbReference type="AlphaFoldDB" id="A0A1T4WVL8"/>
<dbReference type="Gene3D" id="3.30.2310.20">
    <property type="entry name" value="RelE-like"/>
    <property type="match status" value="1"/>
</dbReference>
<sequence>MNIDFHPLAVGDLLDAQKYYGEINPALSKDFRQQLDLIVDSLFASPFHYHPLSSRSRFRRANMKRFPFNLIYEIVDADSLIRIVVVRHNKRHPSYGLNRKWSST</sequence>
<protein>
    <submittedName>
        <fullName evidence="2">ParE toxin of type II toxin-antitoxin system, parDE</fullName>
    </submittedName>
</protein>
<dbReference type="InterPro" id="IPR035093">
    <property type="entry name" value="RelE/ParE_toxin_dom_sf"/>
</dbReference>
<keyword evidence="3" id="KW-1185">Reference proteome</keyword>
<dbReference type="RefSeq" id="WP_078811935.1">
    <property type="nucleotide sequence ID" value="NZ_FUYE01000002.1"/>
</dbReference>
<dbReference type="EMBL" id="FUYE01000002">
    <property type="protein sequence ID" value="SKA81177.1"/>
    <property type="molecule type" value="Genomic_DNA"/>
</dbReference>
<organism evidence="2 3">
    <name type="scientific">Prosthecobacter debontii</name>
    <dbReference type="NCBI Taxonomy" id="48467"/>
    <lineage>
        <taxon>Bacteria</taxon>
        <taxon>Pseudomonadati</taxon>
        <taxon>Verrucomicrobiota</taxon>
        <taxon>Verrucomicrobiia</taxon>
        <taxon>Verrucomicrobiales</taxon>
        <taxon>Verrucomicrobiaceae</taxon>
        <taxon>Prosthecobacter</taxon>
    </lineage>
</organism>
<dbReference type="STRING" id="48467.SAMN02745166_00728"/>
<name>A0A1T4WVL8_9BACT</name>
<gene>
    <name evidence="2" type="ORF">SAMN02745166_00728</name>
</gene>
<accession>A0A1T4WVL8</accession>
<reference evidence="3" key="1">
    <citation type="submission" date="2017-02" db="EMBL/GenBank/DDBJ databases">
        <authorList>
            <person name="Varghese N."/>
            <person name="Submissions S."/>
        </authorList>
    </citation>
    <scope>NUCLEOTIDE SEQUENCE [LARGE SCALE GENOMIC DNA]</scope>
    <source>
        <strain evidence="3">ATCC 700200</strain>
    </source>
</reference>
<dbReference type="InterPro" id="IPR007712">
    <property type="entry name" value="RelE/ParE_toxin"/>
</dbReference>
<proteinExistence type="predicted"/>
<evidence type="ECO:0000256" key="1">
    <source>
        <dbReference type="ARBA" id="ARBA00022649"/>
    </source>
</evidence>
<dbReference type="Pfam" id="PF05016">
    <property type="entry name" value="ParE_toxin"/>
    <property type="match status" value="1"/>
</dbReference>
<evidence type="ECO:0000313" key="3">
    <source>
        <dbReference type="Proteomes" id="UP000190774"/>
    </source>
</evidence>